<evidence type="ECO:0000256" key="4">
    <source>
        <dbReference type="ARBA" id="ARBA00023136"/>
    </source>
</evidence>
<dbReference type="InterPro" id="IPR007016">
    <property type="entry name" value="O-antigen_ligase-rel_domated"/>
</dbReference>
<dbReference type="Proteomes" id="UP000053902">
    <property type="component" value="Unassembled WGS sequence"/>
</dbReference>
<evidence type="ECO:0000259" key="6">
    <source>
        <dbReference type="Pfam" id="PF04932"/>
    </source>
</evidence>
<keyword evidence="2 5" id="KW-0812">Transmembrane</keyword>
<reference evidence="7 8" key="1">
    <citation type="submission" date="2014-07" db="EMBL/GenBank/DDBJ databases">
        <authorList>
            <person name="Urmite Genomes Urmite Genomes"/>
        </authorList>
    </citation>
    <scope>NUCLEOTIDE SEQUENCE [LARGE SCALE GENOMIC DNA]</scope>
    <source>
        <strain evidence="7 8">20_BN</strain>
    </source>
</reference>
<proteinExistence type="predicted"/>
<feature type="transmembrane region" description="Helical" evidence="5">
    <location>
        <begin position="177"/>
        <end position="196"/>
    </location>
</feature>
<organism evidence="7 8">
    <name type="scientific">Pseudomonas saudiphocaensis</name>
    <dbReference type="NCBI Taxonomy" id="1499686"/>
    <lineage>
        <taxon>Bacteria</taxon>
        <taxon>Pseudomonadati</taxon>
        <taxon>Pseudomonadota</taxon>
        <taxon>Gammaproteobacteria</taxon>
        <taxon>Pseudomonadales</taxon>
        <taxon>Pseudomonadaceae</taxon>
        <taxon>Pseudomonas</taxon>
    </lineage>
</organism>
<evidence type="ECO:0000256" key="5">
    <source>
        <dbReference type="SAM" id="Phobius"/>
    </source>
</evidence>
<evidence type="ECO:0000313" key="8">
    <source>
        <dbReference type="Proteomes" id="UP000053902"/>
    </source>
</evidence>
<feature type="transmembrane region" description="Helical" evidence="5">
    <location>
        <begin position="16"/>
        <end position="37"/>
    </location>
</feature>
<keyword evidence="4 5" id="KW-0472">Membrane</keyword>
<sequence>MSDNRKVQTGIVSKSAYLFFFLVFVGYYIGLAVVLHFDAFDSIYYSVPLRVATLFLALVILFGSKKIFNIRSLLFIVALCLFFCHYFLVLVLNLFDQEYENSVYVYMLYALSYCIIPVSVFSLSSIDSVKLRRLAVGSITCSGFFFSFVCLLIYHEYIISGIVRISHVRFLDENIKYLSPISLGYVSALVMSICLYRLAFRKEGGCKTFWVVVVLLLSVVPLTLGSTRGSLVALLLSFGSIAYYSNKENFNSMLVFTLTVSLLGMLLVMGAGFSERLFSERPGHDFTSGRLALWDGAISYFLASPLFGGAVVVNGHYPHNVFLEALMSTGLVGFSIFSFIVFYALWLVCSMCKKDPEDTWLLVLYINGLVMFCFSGSLVFAINLFLPIAMIINLELQNKWPHVSVKRR</sequence>
<evidence type="ECO:0000256" key="1">
    <source>
        <dbReference type="ARBA" id="ARBA00004141"/>
    </source>
</evidence>
<dbReference type="Pfam" id="PF04932">
    <property type="entry name" value="Wzy_C"/>
    <property type="match status" value="1"/>
</dbReference>
<feature type="transmembrane region" description="Helical" evidence="5">
    <location>
        <begin position="43"/>
        <end position="61"/>
    </location>
</feature>
<comment type="subcellular location">
    <subcellularLocation>
        <location evidence="1">Membrane</location>
        <topology evidence="1">Multi-pass membrane protein</topology>
    </subcellularLocation>
</comment>
<accession>A0A078LTP5</accession>
<feature type="transmembrane region" description="Helical" evidence="5">
    <location>
        <begin position="293"/>
        <end position="313"/>
    </location>
</feature>
<dbReference type="RefSeq" id="WP_139053057.1">
    <property type="nucleotide sequence ID" value="NZ_CCSF01000001.1"/>
</dbReference>
<gene>
    <name evidence="7" type="ORF">BN1079_01949</name>
</gene>
<dbReference type="InterPro" id="IPR051533">
    <property type="entry name" value="WaaL-like"/>
</dbReference>
<dbReference type="OrthoDB" id="1424450at2"/>
<keyword evidence="3 5" id="KW-1133">Transmembrane helix</keyword>
<evidence type="ECO:0000256" key="3">
    <source>
        <dbReference type="ARBA" id="ARBA00022989"/>
    </source>
</evidence>
<feature type="transmembrane region" description="Helical" evidence="5">
    <location>
        <begin position="325"/>
        <end position="348"/>
    </location>
</feature>
<dbReference type="eggNOG" id="COG3307">
    <property type="taxonomic scope" value="Bacteria"/>
</dbReference>
<evidence type="ECO:0000256" key="2">
    <source>
        <dbReference type="ARBA" id="ARBA00022692"/>
    </source>
</evidence>
<name>A0A078LTP5_9PSED</name>
<keyword evidence="8" id="KW-1185">Reference proteome</keyword>
<feature type="transmembrane region" description="Helical" evidence="5">
    <location>
        <begin position="360"/>
        <end position="386"/>
    </location>
</feature>
<feature type="transmembrane region" description="Helical" evidence="5">
    <location>
        <begin position="135"/>
        <end position="157"/>
    </location>
</feature>
<feature type="transmembrane region" description="Helical" evidence="5">
    <location>
        <begin position="104"/>
        <end position="123"/>
    </location>
</feature>
<feature type="transmembrane region" description="Helical" evidence="5">
    <location>
        <begin position="208"/>
        <end position="224"/>
    </location>
</feature>
<dbReference type="EMBL" id="CCSF01000001">
    <property type="protein sequence ID" value="CDZ94625.1"/>
    <property type="molecule type" value="Genomic_DNA"/>
</dbReference>
<feature type="transmembrane region" description="Helical" evidence="5">
    <location>
        <begin position="73"/>
        <end position="92"/>
    </location>
</feature>
<protein>
    <recommendedName>
        <fullName evidence="6">O-antigen ligase-related domain-containing protein</fullName>
    </recommendedName>
</protein>
<dbReference type="GO" id="GO:0016020">
    <property type="term" value="C:membrane"/>
    <property type="evidence" value="ECO:0007669"/>
    <property type="project" value="UniProtKB-SubCell"/>
</dbReference>
<dbReference type="HOGENOM" id="CLU_643580_0_0_6"/>
<dbReference type="PANTHER" id="PTHR37422:SF17">
    <property type="entry name" value="O-ANTIGEN LIGASE"/>
    <property type="match status" value="1"/>
</dbReference>
<dbReference type="PANTHER" id="PTHR37422">
    <property type="entry name" value="TEICHURONIC ACID BIOSYNTHESIS PROTEIN TUAE"/>
    <property type="match status" value="1"/>
</dbReference>
<feature type="transmembrane region" description="Helical" evidence="5">
    <location>
        <begin position="253"/>
        <end position="273"/>
    </location>
</feature>
<dbReference type="STRING" id="1499686.BN1079_01949"/>
<evidence type="ECO:0000313" key="7">
    <source>
        <dbReference type="EMBL" id="CDZ94625.1"/>
    </source>
</evidence>
<feature type="domain" description="O-antigen ligase-related" evidence="6">
    <location>
        <begin position="214"/>
        <end position="337"/>
    </location>
</feature>
<dbReference type="AlphaFoldDB" id="A0A078LTP5"/>